<reference evidence="2" key="1">
    <citation type="submission" date="2013-04" db="EMBL/GenBank/DDBJ databases">
        <authorList>
            <person name="Qu J."/>
            <person name="Murali S.C."/>
            <person name="Bandaranaike D."/>
            <person name="Bellair M."/>
            <person name="Blankenburg K."/>
            <person name="Chao H."/>
            <person name="Dinh H."/>
            <person name="Doddapaneni H."/>
            <person name="Downs B."/>
            <person name="Dugan-Rocha S."/>
            <person name="Elkadiri S."/>
            <person name="Gnanaolivu R.D."/>
            <person name="Hernandez B."/>
            <person name="Javaid M."/>
            <person name="Jayaseelan J.C."/>
            <person name="Lee S."/>
            <person name="Li M."/>
            <person name="Ming W."/>
            <person name="Munidasa M."/>
            <person name="Muniz J."/>
            <person name="Nguyen L."/>
            <person name="Ongeri F."/>
            <person name="Osuji N."/>
            <person name="Pu L.-L."/>
            <person name="Puazo M."/>
            <person name="Qu C."/>
            <person name="Quiroz J."/>
            <person name="Raj R."/>
            <person name="Weissenberger G."/>
            <person name="Xin Y."/>
            <person name="Zou X."/>
            <person name="Han Y."/>
            <person name="Richards S."/>
            <person name="Worley K."/>
            <person name="Muzny D."/>
            <person name="Gibbs R."/>
        </authorList>
    </citation>
    <scope>NUCLEOTIDE SEQUENCE</scope>
    <source>
        <strain evidence="2">Sampled in the wild</strain>
    </source>
</reference>
<evidence type="ECO:0000256" key="1">
    <source>
        <dbReference type="SAM" id="MobiDB-lite"/>
    </source>
</evidence>
<sequence length="163" mass="18617">MEDSLQTAGAHHQMLQQQLQEVTSAVEGLSPSHWETLNNCDVAVSTLTLLKKFSTLSETATHMMSSLSHCLTLFQQQEEVRMLQVRQEQEKCRVLEEALHVLAKEHHELEQSVGASQPPSPRSLRSATPLPFDRSVSRQSHRHRRSPRFYDTSDDEFYDAFDA</sequence>
<feature type="region of interest" description="Disordered" evidence="1">
    <location>
        <begin position="108"/>
        <end position="152"/>
    </location>
</feature>
<dbReference type="OrthoDB" id="416222at2759"/>
<proteinExistence type="predicted"/>
<comment type="caution">
    <text evidence="2">The sequence shown here is derived from an EMBL/GenBank/DDBJ whole genome shotgun (WGS) entry which is preliminary data.</text>
</comment>
<dbReference type="EMBL" id="KZ308254">
    <property type="protein sequence ID" value="KAG8225812.1"/>
    <property type="molecule type" value="Genomic_DNA"/>
</dbReference>
<protein>
    <submittedName>
        <fullName evidence="2">Uncharacterized protein</fullName>
    </submittedName>
</protein>
<accession>A0A8K0K030</accession>
<gene>
    <name evidence="2" type="ORF">J437_LFUL005619</name>
</gene>
<dbReference type="Proteomes" id="UP000792457">
    <property type="component" value="Unassembled WGS sequence"/>
</dbReference>
<evidence type="ECO:0000313" key="3">
    <source>
        <dbReference type="Proteomes" id="UP000792457"/>
    </source>
</evidence>
<keyword evidence="3" id="KW-1185">Reference proteome</keyword>
<organism evidence="2 3">
    <name type="scientific">Ladona fulva</name>
    <name type="common">Scarce chaser dragonfly</name>
    <name type="synonym">Libellula fulva</name>
    <dbReference type="NCBI Taxonomy" id="123851"/>
    <lineage>
        <taxon>Eukaryota</taxon>
        <taxon>Metazoa</taxon>
        <taxon>Ecdysozoa</taxon>
        <taxon>Arthropoda</taxon>
        <taxon>Hexapoda</taxon>
        <taxon>Insecta</taxon>
        <taxon>Pterygota</taxon>
        <taxon>Palaeoptera</taxon>
        <taxon>Odonata</taxon>
        <taxon>Epiprocta</taxon>
        <taxon>Anisoptera</taxon>
        <taxon>Libelluloidea</taxon>
        <taxon>Libellulidae</taxon>
        <taxon>Ladona</taxon>
    </lineage>
</organism>
<name>A0A8K0K030_LADFU</name>
<feature type="non-terminal residue" evidence="2">
    <location>
        <position position="1"/>
    </location>
</feature>
<evidence type="ECO:0000313" key="2">
    <source>
        <dbReference type="EMBL" id="KAG8225812.1"/>
    </source>
</evidence>
<dbReference type="AlphaFoldDB" id="A0A8K0K030"/>
<reference evidence="2" key="2">
    <citation type="submission" date="2017-10" db="EMBL/GenBank/DDBJ databases">
        <title>Ladona fulva Genome sequencing and assembly.</title>
        <authorList>
            <person name="Murali S."/>
            <person name="Richards S."/>
            <person name="Bandaranaike D."/>
            <person name="Bellair M."/>
            <person name="Blankenburg K."/>
            <person name="Chao H."/>
            <person name="Dinh H."/>
            <person name="Doddapaneni H."/>
            <person name="Dugan-Rocha S."/>
            <person name="Elkadiri S."/>
            <person name="Gnanaolivu R."/>
            <person name="Hernandez B."/>
            <person name="Skinner E."/>
            <person name="Javaid M."/>
            <person name="Lee S."/>
            <person name="Li M."/>
            <person name="Ming W."/>
            <person name="Munidasa M."/>
            <person name="Muniz J."/>
            <person name="Nguyen L."/>
            <person name="Hughes D."/>
            <person name="Osuji N."/>
            <person name="Pu L.-L."/>
            <person name="Puazo M."/>
            <person name="Qu C."/>
            <person name="Quiroz J."/>
            <person name="Raj R."/>
            <person name="Weissenberger G."/>
            <person name="Xin Y."/>
            <person name="Zou X."/>
            <person name="Han Y."/>
            <person name="Worley K."/>
            <person name="Muzny D."/>
            <person name="Gibbs R."/>
        </authorList>
    </citation>
    <scope>NUCLEOTIDE SEQUENCE</scope>
    <source>
        <strain evidence="2">Sampled in the wild</strain>
    </source>
</reference>